<feature type="site" description="Could be important to modulate the pK values of the two catalytic cysteine residues" evidence="3">
    <location>
        <position position="233"/>
    </location>
</feature>
<evidence type="ECO:0000256" key="3">
    <source>
        <dbReference type="HAMAP-Rule" id="MF_00197"/>
    </source>
</evidence>
<accession>A0A3P3XM76</accession>
<comment type="pathway">
    <text evidence="3">Amino-acid biosynthesis; L-lysine biosynthesis via DAP pathway; DL-2,6-diaminopimelate from LL-2,6-diaminopimelate: step 1/1.</text>
</comment>
<comment type="similarity">
    <text evidence="1 3">Belongs to the diaminopimelate epimerase family.</text>
</comment>
<evidence type="ECO:0000256" key="4">
    <source>
        <dbReference type="NCBIfam" id="TIGR00652"/>
    </source>
</evidence>
<keyword evidence="3" id="KW-0457">Lysine biosynthesis</keyword>
<feature type="binding site" evidence="3">
    <location>
        <position position="20"/>
    </location>
    <ligand>
        <name>substrate</name>
    </ligand>
</feature>
<reference evidence="5" key="1">
    <citation type="submission" date="2017-02" db="EMBL/GenBank/DDBJ databases">
        <authorList>
            <person name="Regsiter A."/>
            <person name="William W."/>
        </authorList>
    </citation>
    <scope>NUCLEOTIDE SEQUENCE</scope>
    <source>
        <strain evidence="5">Bib</strain>
    </source>
</reference>
<evidence type="ECO:0000256" key="2">
    <source>
        <dbReference type="ARBA" id="ARBA00023235"/>
    </source>
</evidence>
<dbReference type="AlphaFoldDB" id="A0A3P3XM76"/>
<dbReference type="GO" id="GO:0005829">
    <property type="term" value="C:cytosol"/>
    <property type="evidence" value="ECO:0007669"/>
    <property type="project" value="TreeGrafter"/>
</dbReference>
<dbReference type="EC" id="5.1.1.7" evidence="3 4"/>
<dbReference type="InterPro" id="IPR001653">
    <property type="entry name" value="DAP_epimerase_DapF"/>
</dbReference>
<dbReference type="UniPathway" id="UPA00034">
    <property type="reaction ID" value="UER00025"/>
</dbReference>
<comment type="function">
    <text evidence="3">Catalyzes the stereoinversion of LL-2,6-diaminopimelate (L,L-DAP) to meso-diaminopimelate (meso-DAP), a precursor of L-lysine and an essential component of the bacterial peptidoglycan.</text>
</comment>
<gene>
    <name evidence="3 5" type="primary">dapF</name>
    <name evidence="5" type="ORF">SPIROBIBN47_400024</name>
</gene>
<keyword evidence="3" id="KW-0963">Cytoplasm</keyword>
<keyword evidence="2 3" id="KW-0413">Isomerase</keyword>
<dbReference type="GO" id="GO:0008837">
    <property type="term" value="F:diaminopimelate epimerase activity"/>
    <property type="evidence" value="ECO:0007669"/>
    <property type="project" value="UniProtKB-UniRule"/>
</dbReference>
<feature type="binding site" evidence="3">
    <location>
        <position position="96"/>
    </location>
    <ligand>
        <name>substrate</name>
    </ligand>
</feature>
<comment type="subcellular location">
    <subcellularLocation>
        <location evidence="3">Cytoplasm</location>
    </subcellularLocation>
</comment>
<feature type="binding site" evidence="3">
    <location>
        <position position="182"/>
    </location>
    <ligand>
        <name>substrate</name>
    </ligand>
</feature>
<feature type="binding site" evidence="3">
    <location>
        <begin position="243"/>
        <end position="244"/>
    </location>
    <ligand>
        <name>substrate</name>
    </ligand>
</feature>
<dbReference type="HAMAP" id="MF_00197">
    <property type="entry name" value="DAP_epimerase"/>
    <property type="match status" value="1"/>
</dbReference>
<organism evidence="5">
    <name type="scientific">uncultured spirochete</name>
    <dbReference type="NCBI Taxonomy" id="156406"/>
    <lineage>
        <taxon>Bacteria</taxon>
        <taxon>Pseudomonadati</taxon>
        <taxon>Spirochaetota</taxon>
        <taxon>Spirochaetia</taxon>
        <taxon>Spirochaetales</taxon>
        <taxon>environmental samples</taxon>
    </lineage>
</organism>
<dbReference type="GO" id="GO:0009089">
    <property type="term" value="P:lysine biosynthetic process via diaminopimelate"/>
    <property type="evidence" value="ECO:0007669"/>
    <property type="project" value="UniProtKB-UniRule"/>
</dbReference>
<evidence type="ECO:0000313" key="5">
    <source>
        <dbReference type="EMBL" id="SLM15228.1"/>
    </source>
</evidence>
<sequence length="307" mass="33411">MVDRSIPEGFHTHKYNALGNDYLVIDPAEFDVSLNEEAIRALCDRNRGVGSDGILYGPLASFEGGIWRVDGETLAEADNESRVARTSPPFFLRIFNPDGSEAEKSGNGLRIFSLYLHESGRVGFAPFEVQTKGGKVACTVLPGEGPERRITVAMGAPEILSNRLTFLIDGIEFRAVSVSMGNPHCVLLGSRPSPELARRIGPIIEHHPDFPNRTNVQFLEVLDRENIRIEIWERGAGYTLASGSSSCAAAAAAKHLGLVDDQVAVHMPGGVLEIDMREENIRMTGPAVRTFDALLAPALYSAAYARH</sequence>
<name>A0A3P3XM76_9SPIR</name>
<protein>
    <recommendedName>
        <fullName evidence="3 4">Diaminopimelate epimerase</fullName>
        <shortName evidence="3">DAP epimerase</shortName>
        <ecNumber evidence="3 4">5.1.1.7</ecNumber>
    </recommendedName>
    <alternativeName>
        <fullName evidence="3">PLP-independent amino acid racemase</fullName>
    </alternativeName>
</protein>
<feature type="binding site" evidence="3">
    <location>
        <begin position="106"/>
        <end position="107"/>
    </location>
    <ligand>
        <name>substrate</name>
    </ligand>
</feature>
<dbReference type="NCBIfam" id="TIGR00652">
    <property type="entry name" value="DapF"/>
    <property type="match status" value="1"/>
</dbReference>
<comment type="subunit">
    <text evidence="3">Homodimer.</text>
</comment>
<dbReference type="SUPFAM" id="SSF54506">
    <property type="entry name" value="Diaminopimelate epimerase-like"/>
    <property type="match status" value="2"/>
</dbReference>
<feature type="binding site" evidence="3">
    <location>
        <position position="215"/>
    </location>
    <ligand>
        <name>substrate</name>
    </ligand>
</feature>
<proteinExistence type="inferred from homology"/>
<dbReference type="PANTHER" id="PTHR31689:SF0">
    <property type="entry name" value="DIAMINOPIMELATE EPIMERASE"/>
    <property type="match status" value="1"/>
</dbReference>
<dbReference type="Pfam" id="PF01678">
    <property type="entry name" value="DAP_epimerase"/>
    <property type="match status" value="2"/>
</dbReference>
<dbReference type="Gene3D" id="3.10.310.10">
    <property type="entry name" value="Diaminopimelate Epimerase, Chain A, domain 1"/>
    <property type="match status" value="2"/>
</dbReference>
<feature type="binding site" evidence="3">
    <location>
        <begin position="233"/>
        <end position="234"/>
    </location>
    <ligand>
        <name>substrate</name>
    </ligand>
</feature>
<feature type="site" description="Could be important to modulate the pK values of the two catalytic cysteine residues" evidence="3">
    <location>
        <position position="184"/>
    </location>
</feature>
<evidence type="ECO:0000256" key="1">
    <source>
        <dbReference type="ARBA" id="ARBA00010219"/>
    </source>
</evidence>
<dbReference type="EMBL" id="FWDM01000035">
    <property type="protein sequence ID" value="SLM15228.1"/>
    <property type="molecule type" value="Genomic_DNA"/>
</dbReference>
<comment type="caution">
    <text evidence="3">Lacks conserved residue(s) required for the propagation of feature annotation.</text>
</comment>
<dbReference type="PANTHER" id="PTHR31689">
    <property type="entry name" value="DIAMINOPIMELATE EPIMERASE, CHLOROPLASTIC"/>
    <property type="match status" value="1"/>
</dbReference>
<comment type="catalytic activity">
    <reaction evidence="3">
        <text>(2S,6S)-2,6-diaminopimelate = meso-2,6-diaminopimelate</text>
        <dbReference type="Rhea" id="RHEA:15393"/>
        <dbReference type="ChEBI" id="CHEBI:57609"/>
        <dbReference type="ChEBI" id="CHEBI:57791"/>
        <dbReference type="EC" id="5.1.1.7"/>
    </reaction>
</comment>
<keyword evidence="3" id="KW-0028">Amino-acid biosynthesis</keyword>